<dbReference type="Gene3D" id="3.40.390.10">
    <property type="entry name" value="Collagenase (Catalytic Domain)"/>
    <property type="match status" value="1"/>
</dbReference>
<protein>
    <submittedName>
        <fullName evidence="2">Uncharacterized protein</fullName>
    </submittedName>
</protein>
<comment type="caution">
    <text evidence="2">The sequence shown here is derived from an EMBL/GenBank/DDBJ whole genome shotgun (WGS) entry which is preliminary data.</text>
</comment>
<evidence type="ECO:0000256" key="1">
    <source>
        <dbReference type="SAM" id="MobiDB-lite"/>
    </source>
</evidence>
<keyword evidence="3" id="KW-1185">Reference proteome</keyword>
<dbReference type="EMBL" id="JARKIE010001092">
    <property type="protein sequence ID" value="KAJ7606598.1"/>
    <property type="molecule type" value="Genomic_DNA"/>
</dbReference>
<dbReference type="GO" id="GO:0008237">
    <property type="term" value="F:metallopeptidase activity"/>
    <property type="evidence" value="ECO:0007669"/>
    <property type="project" value="InterPro"/>
</dbReference>
<feature type="region of interest" description="Disordered" evidence="1">
    <location>
        <begin position="27"/>
        <end position="55"/>
    </location>
</feature>
<sequence>MDGMHPATPKLRTRLVSSTRTMPGILPGLLKTWSTPTGSTTPVPQQTAMKASRQGRKGGLNVYSVGSVNGSGAGLIGYSAFPLYSGAPQDDGIVILFSSVSDSIL</sequence>
<dbReference type="Proteomes" id="UP001221757">
    <property type="component" value="Unassembled WGS sequence"/>
</dbReference>
<dbReference type="InterPro" id="IPR024079">
    <property type="entry name" value="MetalloPept_cat_dom_sf"/>
</dbReference>
<reference evidence="2" key="1">
    <citation type="submission" date="2023-03" db="EMBL/GenBank/DDBJ databases">
        <title>Massive genome expansion in bonnet fungi (Mycena s.s.) driven by repeated elements and novel gene families across ecological guilds.</title>
        <authorList>
            <consortium name="Lawrence Berkeley National Laboratory"/>
            <person name="Harder C.B."/>
            <person name="Miyauchi S."/>
            <person name="Viragh M."/>
            <person name="Kuo A."/>
            <person name="Thoen E."/>
            <person name="Andreopoulos B."/>
            <person name="Lu D."/>
            <person name="Skrede I."/>
            <person name="Drula E."/>
            <person name="Henrissat B."/>
            <person name="Morin E."/>
            <person name="Kohler A."/>
            <person name="Barry K."/>
            <person name="LaButti K."/>
            <person name="Morin E."/>
            <person name="Salamov A."/>
            <person name="Lipzen A."/>
            <person name="Mereny Z."/>
            <person name="Hegedus B."/>
            <person name="Baldrian P."/>
            <person name="Stursova M."/>
            <person name="Weitz H."/>
            <person name="Taylor A."/>
            <person name="Grigoriev I.V."/>
            <person name="Nagy L.G."/>
            <person name="Martin F."/>
            <person name="Kauserud H."/>
        </authorList>
    </citation>
    <scope>NUCLEOTIDE SEQUENCE</scope>
    <source>
        <strain evidence="2">CBHHK067</strain>
    </source>
</reference>
<name>A0AAD7B073_MYCRO</name>
<proteinExistence type="predicted"/>
<organism evidence="2 3">
    <name type="scientific">Mycena rosella</name>
    <name type="common">Pink bonnet</name>
    <name type="synonym">Agaricus rosellus</name>
    <dbReference type="NCBI Taxonomy" id="1033263"/>
    <lineage>
        <taxon>Eukaryota</taxon>
        <taxon>Fungi</taxon>
        <taxon>Dikarya</taxon>
        <taxon>Basidiomycota</taxon>
        <taxon>Agaricomycotina</taxon>
        <taxon>Agaricomycetes</taxon>
        <taxon>Agaricomycetidae</taxon>
        <taxon>Agaricales</taxon>
        <taxon>Marasmiineae</taxon>
        <taxon>Mycenaceae</taxon>
        <taxon>Mycena</taxon>
    </lineage>
</organism>
<evidence type="ECO:0000313" key="2">
    <source>
        <dbReference type="EMBL" id="KAJ7606598.1"/>
    </source>
</evidence>
<feature type="compositionally biased region" description="Polar residues" evidence="1">
    <location>
        <begin position="32"/>
        <end position="49"/>
    </location>
</feature>
<accession>A0AAD7B073</accession>
<dbReference type="AlphaFoldDB" id="A0AAD7B073"/>
<evidence type="ECO:0000313" key="3">
    <source>
        <dbReference type="Proteomes" id="UP001221757"/>
    </source>
</evidence>
<gene>
    <name evidence="2" type="ORF">B0H17DRAFT_1119554</name>
</gene>